<feature type="region of interest" description="Disordered" evidence="1">
    <location>
        <begin position="24"/>
        <end position="44"/>
    </location>
</feature>
<evidence type="ECO:0000313" key="2">
    <source>
        <dbReference type="EMBL" id="MCL6729630.1"/>
    </source>
</evidence>
<sequence length="191" mass="19941">MRFALIATASACALLAACGGPEKSQANDADANMSHNASPPATADSNATNAMIVLVAKPVSGERALKIMHERHEGMESIGKNNKVIRRELDAASPNLAAVRTAAAQIANLSGKASGWFPAGTGPDAGKTGAKPEIWQNEKDFVAKLSAFQKSARALSATAKGNDVPAIKARFADMGGTCKACHDKYRSEMHH</sequence>
<dbReference type="Proteomes" id="UP001165342">
    <property type="component" value="Unassembled WGS sequence"/>
</dbReference>
<evidence type="ECO:0000313" key="3">
    <source>
        <dbReference type="Proteomes" id="UP001165342"/>
    </source>
</evidence>
<name>A0ABT0S197_9SPHN</name>
<dbReference type="PROSITE" id="PS51257">
    <property type="entry name" value="PROKAR_LIPOPROTEIN"/>
    <property type="match status" value="1"/>
</dbReference>
<dbReference type="SUPFAM" id="SSF47175">
    <property type="entry name" value="Cytochromes"/>
    <property type="match status" value="1"/>
</dbReference>
<dbReference type="PROSITE" id="PS51009">
    <property type="entry name" value="CYTCII"/>
    <property type="match status" value="1"/>
</dbReference>
<dbReference type="RefSeq" id="WP_249831116.1">
    <property type="nucleotide sequence ID" value="NZ_JAMGBE010000002.1"/>
</dbReference>
<dbReference type="InterPro" id="IPR002321">
    <property type="entry name" value="Cyt_c_II"/>
</dbReference>
<comment type="caution">
    <text evidence="2">The sequence shown here is derived from an EMBL/GenBank/DDBJ whole genome shotgun (WGS) entry which is preliminary data.</text>
</comment>
<dbReference type="Pfam" id="PF01322">
    <property type="entry name" value="Cytochrom_C_2"/>
    <property type="match status" value="1"/>
</dbReference>
<dbReference type="EMBL" id="JAMGBE010000002">
    <property type="protein sequence ID" value="MCL6729630.1"/>
    <property type="molecule type" value="Genomic_DNA"/>
</dbReference>
<dbReference type="PRINTS" id="PR00608">
    <property type="entry name" value="CYTCHROMECII"/>
</dbReference>
<feature type="compositionally biased region" description="Polar residues" evidence="1">
    <location>
        <begin position="33"/>
        <end position="44"/>
    </location>
</feature>
<evidence type="ECO:0000256" key="1">
    <source>
        <dbReference type="SAM" id="MobiDB-lite"/>
    </source>
</evidence>
<protein>
    <submittedName>
        <fullName evidence="2">Cytochrome c</fullName>
    </submittedName>
</protein>
<dbReference type="Gene3D" id="1.20.120.10">
    <property type="entry name" value="Cytochrome c/b562"/>
    <property type="match status" value="1"/>
</dbReference>
<accession>A0ABT0S197</accession>
<dbReference type="InterPro" id="IPR010980">
    <property type="entry name" value="Cyt_c/b562"/>
</dbReference>
<gene>
    <name evidence="2" type="ORF">LZ538_06110</name>
</gene>
<reference evidence="2" key="1">
    <citation type="submission" date="2022-05" db="EMBL/GenBank/DDBJ databases">
        <authorList>
            <person name="Jo J.-H."/>
            <person name="Im W.-T."/>
        </authorList>
    </citation>
    <scope>NUCLEOTIDE SEQUENCE</scope>
    <source>
        <strain evidence="2">SE220</strain>
    </source>
</reference>
<organism evidence="2 3">
    <name type="scientific">Sphingomonas hankyongi</name>
    <dbReference type="NCBI Taxonomy" id="2908209"/>
    <lineage>
        <taxon>Bacteria</taxon>
        <taxon>Pseudomonadati</taxon>
        <taxon>Pseudomonadota</taxon>
        <taxon>Alphaproteobacteria</taxon>
        <taxon>Sphingomonadales</taxon>
        <taxon>Sphingomonadaceae</taxon>
        <taxon>Sphingomonas</taxon>
    </lineage>
</organism>
<dbReference type="InterPro" id="IPR015984">
    <property type="entry name" value="Cyt_c_prime_subgr"/>
</dbReference>
<proteinExistence type="predicted"/>
<keyword evidence="3" id="KW-1185">Reference proteome</keyword>